<evidence type="ECO:0000313" key="2">
    <source>
        <dbReference type="Proteomes" id="UP000019434"/>
    </source>
</evidence>
<dbReference type="KEGG" id="tnu:BD01_1052"/>
<dbReference type="HOGENOM" id="CLU_3323183_0_0_2"/>
<dbReference type="STRING" id="195522.BD01_1052"/>
<gene>
    <name evidence="1" type="ORF">BD01_1052</name>
</gene>
<dbReference type="eggNOG" id="arCOG11818">
    <property type="taxonomic scope" value="Archaea"/>
</dbReference>
<accession>W8PKQ7</accession>
<dbReference type="AlphaFoldDB" id="W8PKQ7"/>
<organism evidence="1 2">
    <name type="scientific">Thermococcus nautili</name>
    <dbReference type="NCBI Taxonomy" id="195522"/>
    <lineage>
        <taxon>Archaea</taxon>
        <taxon>Methanobacteriati</taxon>
        <taxon>Methanobacteriota</taxon>
        <taxon>Thermococci</taxon>
        <taxon>Thermococcales</taxon>
        <taxon>Thermococcaceae</taxon>
        <taxon>Thermococcus</taxon>
    </lineage>
</organism>
<name>W8PKQ7_9EURY</name>
<dbReference type="EMBL" id="CP007264">
    <property type="protein sequence ID" value="AHL22669.1"/>
    <property type="molecule type" value="Genomic_DNA"/>
</dbReference>
<dbReference type="Proteomes" id="UP000019434">
    <property type="component" value="Chromosome"/>
</dbReference>
<sequence length="35" mass="4241">MNVFENSIELFERYKPTPLLRLRTRGDVFCQVRVL</sequence>
<reference evidence="1 2" key="1">
    <citation type="submission" date="2014-02" db="EMBL/GenBank/DDBJ databases">
        <title>Genome Sequence of an Hyperthermophilic Archaeon, Thermococcus nautili 30-1, producing viral vesicles.</title>
        <authorList>
            <person name="Oberto J."/>
            <person name="Gaudin M."/>
            <person name="Cossu M."/>
            <person name="Gorlas A."/>
            <person name="Slesarev A."/>
            <person name="Marguet E."/>
            <person name="Forterre P."/>
        </authorList>
    </citation>
    <scope>NUCLEOTIDE SEQUENCE [LARGE SCALE GENOMIC DNA]</scope>
    <source>
        <strain evidence="1 2">30-1</strain>
    </source>
</reference>
<keyword evidence="2" id="KW-1185">Reference proteome</keyword>
<protein>
    <submittedName>
        <fullName evidence="1">Uncharacterized protein</fullName>
    </submittedName>
</protein>
<evidence type="ECO:0000313" key="1">
    <source>
        <dbReference type="EMBL" id="AHL22669.1"/>
    </source>
</evidence>
<proteinExistence type="predicted"/>